<gene>
    <name evidence="2" type="ORF">ACFQZS_05590</name>
</gene>
<accession>A0ABW2YT43</accession>
<keyword evidence="1" id="KW-1133">Transmembrane helix</keyword>
<evidence type="ECO:0000313" key="2">
    <source>
        <dbReference type="EMBL" id="MFD0749606.1"/>
    </source>
</evidence>
<proteinExistence type="predicted"/>
<protein>
    <submittedName>
        <fullName evidence="2">Uncharacterized protein</fullName>
    </submittedName>
</protein>
<sequence length="154" mass="17930">MKTLLKLLIPTLVPYYIFARYTALDEAHKHITEQLTEISLNSLMYYFRYVGLYLYVILFLTQYVIILPIWNRLNSRLWRAAFITLLWVLSASLLLSAGVSYAIWDSALGNDSLYRSIGALFGVQGMYWLINVALLFIIDLIIQRKARKDEKQEA</sequence>
<dbReference type="Proteomes" id="UP001596958">
    <property type="component" value="Unassembled WGS sequence"/>
</dbReference>
<evidence type="ECO:0000256" key="1">
    <source>
        <dbReference type="SAM" id="Phobius"/>
    </source>
</evidence>
<reference evidence="3" key="1">
    <citation type="journal article" date="2019" name="Int. J. Syst. Evol. Microbiol.">
        <title>The Global Catalogue of Microorganisms (GCM) 10K type strain sequencing project: providing services to taxonomists for standard genome sequencing and annotation.</title>
        <authorList>
            <consortium name="The Broad Institute Genomics Platform"/>
            <consortium name="The Broad Institute Genome Sequencing Center for Infectious Disease"/>
            <person name="Wu L."/>
            <person name="Ma J."/>
        </authorList>
    </citation>
    <scope>NUCLEOTIDE SEQUENCE [LARGE SCALE GENOMIC DNA]</scope>
    <source>
        <strain evidence="3">CCUG 63418</strain>
    </source>
</reference>
<keyword evidence="3" id="KW-1185">Reference proteome</keyword>
<name>A0ABW2YT43_9SPHI</name>
<keyword evidence="1" id="KW-0812">Transmembrane</keyword>
<evidence type="ECO:0000313" key="3">
    <source>
        <dbReference type="Proteomes" id="UP001596958"/>
    </source>
</evidence>
<organism evidence="2 3">
    <name type="scientific">Mucilaginibacter calamicampi</name>
    <dbReference type="NCBI Taxonomy" id="1302352"/>
    <lineage>
        <taxon>Bacteria</taxon>
        <taxon>Pseudomonadati</taxon>
        <taxon>Bacteroidota</taxon>
        <taxon>Sphingobacteriia</taxon>
        <taxon>Sphingobacteriales</taxon>
        <taxon>Sphingobacteriaceae</taxon>
        <taxon>Mucilaginibacter</taxon>
    </lineage>
</organism>
<feature type="transmembrane region" description="Helical" evidence="1">
    <location>
        <begin position="116"/>
        <end position="142"/>
    </location>
</feature>
<comment type="caution">
    <text evidence="2">The sequence shown here is derived from an EMBL/GenBank/DDBJ whole genome shotgun (WGS) entry which is preliminary data.</text>
</comment>
<dbReference type="RefSeq" id="WP_377098126.1">
    <property type="nucleotide sequence ID" value="NZ_JBHTHU010000005.1"/>
</dbReference>
<dbReference type="EMBL" id="JBHTHU010000005">
    <property type="protein sequence ID" value="MFD0749606.1"/>
    <property type="molecule type" value="Genomic_DNA"/>
</dbReference>
<keyword evidence="1" id="KW-0472">Membrane</keyword>
<feature type="transmembrane region" description="Helical" evidence="1">
    <location>
        <begin position="43"/>
        <end position="70"/>
    </location>
</feature>
<feature type="transmembrane region" description="Helical" evidence="1">
    <location>
        <begin position="82"/>
        <end position="104"/>
    </location>
</feature>